<dbReference type="Gene3D" id="1.10.10.60">
    <property type="entry name" value="Homeodomain-like"/>
    <property type="match status" value="1"/>
</dbReference>
<keyword evidence="6" id="KW-0804">Transcription</keyword>
<dbReference type="InterPro" id="IPR011006">
    <property type="entry name" value="CheY-like_superfamily"/>
</dbReference>
<evidence type="ECO:0000256" key="4">
    <source>
        <dbReference type="ARBA" id="ARBA00023012"/>
    </source>
</evidence>
<keyword evidence="3" id="KW-0067">ATP-binding</keyword>
<dbReference type="Gene3D" id="3.40.50.300">
    <property type="entry name" value="P-loop containing nucleotide triphosphate hydrolases"/>
    <property type="match status" value="1"/>
</dbReference>
<keyword evidence="1 7" id="KW-0597">Phosphoprotein</keyword>
<evidence type="ECO:0000256" key="2">
    <source>
        <dbReference type="ARBA" id="ARBA00022741"/>
    </source>
</evidence>
<evidence type="ECO:0000256" key="7">
    <source>
        <dbReference type="PROSITE-ProRule" id="PRU00169"/>
    </source>
</evidence>
<dbReference type="PROSITE" id="PS50045">
    <property type="entry name" value="SIGMA54_INTERACT_4"/>
    <property type="match status" value="1"/>
</dbReference>
<dbReference type="PROSITE" id="PS00688">
    <property type="entry name" value="SIGMA54_INTERACT_3"/>
    <property type="match status" value="1"/>
</dbReference>
<evidence type="ECO:0000256" key="1">
    <source>
        <dbReference type="ARBA" id="ARBA00022553"/>
    </source>
</evidence>
<evidence type="ECO:0000256" key="6">
    <source>
        <dbReference type="ARBA" id="ARBA00023163"/>
    </source>
</evidence>
<dbReference type="SMART" id="SM00448">
    <property type="entry name" value="REC"/>
    <property type="match status" value="1"/>
</dbReference>
<dbReference type="Pfam" id="PF00158">
    <property type="entry name" value="Sigma54_activat"/>
    <property type="match status" value="1"/>
</dbReference>
<dbReference type="InterPro" id="IPR003593">
    <property type="entry name" value="AAA+_ATPase"/>
</dbReference>
<protein>
    <submittedName>
        <fullName evidence="10">Fis family transcriptional regulator</fullName>
    </submittedName>
</protein>
<dbReference type="InterPro" id="IPR025662">
    <property type="entry name" value="Sigma_54_int_dom_ATP-bd_1"/>
</dbReference>
<dbReference type="Proteomes" id="UP000032233">
    <property type="component" value="Unassembled WGS sequence"/>
</dbReference>
<dbReference type="InterPro" id="IPR002078">
    <property type="entry name" value="Sigma_54_int"/>
</dbReference>
<proteinExistence type="predicted"/>
<dbReference type="AlphaFoldDB" id="A0A0D2JVU9"/>
<comment type="caution">
    <text evidence="10">The sequence shown here is derived from an EMBL/GenBank/DDBJ whole genome shotgun (WGS) entry which is preliminary data.</text>
</comment>
<dbReference type="InterPro" id="IPR025944">
    <property type="entry name" value="Sigma_54_int_dom_CS"/>
</dbReference>
<feature type="domain" description="Response regulatory" evidence="9">
    <location>
        <begin position="6"/>
        <end position="120"/>
    </location>
</feature>
<dbReference type="SUPFAM" id="SSF46689">
    <property type="entry name" value="Homeodomain-like"/>
    <property type="match status" value="1"/>
</dbReference>
<evidence type="ECO:0000256" key="3">
    <source>
        <dbReference type="ARBA" id="ARBA00022840"/>
    </source>
</evidence>
<dbReference type="EMBL" id="AZAC01000014">
    <property type="protein sequence ID" value="KIX13730.1"/>
    <property type="molecule type" value="Genomic_DNA"/>
</dbReference>
<name>A0A0D2JVU9_9BACT</name>
<organism evidence="10 11">
    <name type="scientific">Dethiosulfatarculus sandiegensis</name>
    <dbReference type="NCBI Taxonomy" id="1429043"/>
    <lineage>
        <taxon>Bacteria</taxon>
        <taxon>Pseudomonadati</taxon>
        <taxon>Thermodesulfobacteriota</taxon>
        <taxon>Desulfarculia</taxon>
        <taxon>Desulfarculales</taxon>
        <taxon>Desulfarculaceae</taxon>
        <taxon>Dethiosulfatarculus</taxon>
    </lineage>
</organism>
<gene>
    <name evidence="10" type="ORF">X474_12375</name>
</gene>
<dbReference type="Gene3D" id="3.40.50.2300">
    <property type="match status" value="1"/>
</dbReference>
<dbReference type="InterPro" id="IPR001789">
    <property type="entry name" value="Sig_transdc_resp-reg_receiver"/>
</dbReference>
<dbReference type="Pfam" id="PF02954">
    <property type="entry name" value="HTH_8"/>
    <property type="match status" value="1"/>
</dbReference>
<dbReference type="GO" id="GO:0000160">
    <property type="term" value="P:phosphorelay signal transduction system"/>
    <property type="evidence" value="ECO:0007669"/>
    <property type="project" value="UniProtKB-KW"/>
</dbReference>
<evidence type="ECO:0000313" key="10">
    <source>
        <dbReference type="EMBL" id="KIX13730.1"/>
    </source>
</evidence>
<feature type="modified residue" description="4-aspartylphosphate" evidence="7">
    <location>
        <position position="55"/>
    </location>
</feature>
<dbReference type="PRINTS" id="PR01590">
    <property type="entry name" value="HTHFIS"/>
</dbReference>
<dbReference type="PANTHER" id="PTHR32071">
    <property type="entry name" value="TRANSCRIPTIONAL REGULATORY PROTEIN"/>
    <property type="match status" value="1"/>
</dbReference>
<dbReference type="SUPFAM" id="SSF52172">
    <property type="entry name" value="CheY-like"/>
    <property type="match status" value="1"/>
</dbReference>
<evidence type="ECO:0000313" key="11">
    <source>
        <dbReference type="Proteomes" id="UP000032233"/>
    </source>
</evidence>
<dbReference type="OrthoDB" id="9814761at2"/>
<evidence type="ECO:0000256" key="5">
    <source>
        <dbReference type="ARBA" id="ARBA00023015"/>
    </source>
</evidence>
<dbReference type="Pfam" id="PF25601">
    <property type="entry name" value="AAA_lid_14"/>
    <property type="match status" value="1"/>
</dbReference>
<accession>A0A0D2JVU9</accession>
<dbReference type="PROSITE" id="PS50110">
    <property type="entry name" value="RESPONSE_REGULATORY"/>
    <property type="match status" value="1"/>
</dbReference>
<dbReference type="Pfam" id="PF00072">
    <property type="entry name" value="Response_reg"/>
    <property type="match status" value="1"/>
</dbReference>
<dbReference type="FunFam" id="3.40.50.300:FF:000006">
    <property type="entry name" value="DNA-binding transcriptional regulator NtrC"/>
    <property type="match status" value="1"/>
</dbReference>
<dbReference type="PROSITE" id="PS00675">
    <property type="entry name" value="SIGMA54_INTERACT_1"/>
    <property type="match status" value="1"/>
</dbReference>
<dbReference type="SMART" id="SM00382">
    <property type="entry name" value="AAA"/>
    <property type="match status" value="1"/>
</dbReference>
<keyword evidence="11" id="KW-1185">Reference proteome</keyword>
<dbReference type="Gene3D" id="1.10.8.60">
    <property type="match status" value="1"/>
</dbReference>
<dbReference type="GO" id="GO:0043565">
    <property type="term" value="F:sequence-specific DNA binding"/>
    <property type="evidence" value="ECO:0007669"/>
    <property type="project" value="InterPro"/>
</dbReference>
<dbReference type="CDD" id="cd00009">
    <property type="entry name" value="AAA"/>
    <property type="match status" value="1"/>
</dbReference>
<dbReference type="InterPro" id="IPR002197">
    <property type="entry name" value="HTH_Fis"/>
</dbReference>
<dbReference type="InterPro" id="IPR058031">
    <property type="entry name" value="AAA_lid_NorR"/>
</dbReference>
<dbReference type="GO" id="GO:0006355">
    <property type="term" value="P:regulation of DNA-templated transcription"/>
    <property type="evidence" value="ECO:0007669"/>
    <property type="project" value="InterPro"/>
</dbReference>
<keyword evidence="2" id="KW-0547">Nucleotide-binding</keyword>
<keyword evidence="5" id="KW-0805">Transcription regulation</keyword>
<dbReference type="RefSeq" id="WP_044348846.1">
    <property type="nucleotide sequence ID" value="NZ_AZAC01000014.1"/>
</dbReference>
<dbReference type="SUPFAM" id="SSF52540">
    <property type="entry name" value="P-loop containing nucleoside triphosphate hydrolases"/>
    <property type="match status" value="1"/>
</dbReference>
<dbReference type="InterPro" id="IPR027417">
    <property type="entry name" value="P-loop_NTPase"/>
</dbReference>
<dbReference type="GO" id="GO:0005524">
    <property type="term" value="F:ATP binding"/>
    <property type="evidence" value="ECO:0007669"/>
    <property type="project" value="UniProtKB-KW"/>
</dbReference>
<keyword evidence="4" id="KW-0902">Two-component regulatory system</keyword>
<dbReference type="InterPro" id="IPR009057">
    <property type="entry name" value="Homeodomain-like_sf"/>
</dbReference>
<sequence>MSALNRVLVIDDEASIRESLEMFLSEKGLSVRSAGLAEEGFRLWRTFHPQVIILDIRLPDCSGLDLLKRLTSRDPDVKVIMITAHHDMATTIEAMRQGAYDYIHKPLDVDEFDQAVDKALHSAEATVRTRPILKSKDEEDPKTRIVGSTPELLAIFKTIGRLSRNQATVLIQGETGTGKELIARVIHENSDFKDEPFVTVDCTTLVESLLESELFGHEKGAFTSASEAKTGWLELAGEGTIFFDEIGDLPLSLQAKLLRFLEERRFTRVGGTRVLHSLARIIAATNQDLTELVRQGRFRSDLLFRLKVIGIKAPPLRQRIEDLPALLEFFLNRINQELNTRVTRVEAQVLSMLKAYTWPGNVRELKNLLIKAVLKTHGSVLLADTIQQCLGGLTIRLGNECLSTLEEVEKAHIQKTLRQMGWNISATAKALGVSRPTLRKRLKSYRLSPPTELTG</sequence>
<reference evidence="10 11" key="1">
    <citation type="submission" date="2013-11" db="EMBL/GenBank/DDBJ databases">
        <title>Metagenomic analysis of a methanogenic consortium involved in long chain n-alkane degradation.</title>
        <authorList>
            <person name="Davidova I.A."/>
            <person name="Callaghan A.V."/>
            <person name="Wawrik B."/>
            <person name="Pruitt S."/>
            <person name="Marks C."/>
            <person name="Duncan K.E."/>
            <person name="Suflita J.M."/>
        </authorList>
    </citation>
    <scope>NUCLEOTIDE SEQUENCE [LARGE SCALE GENOMIC DNA]</scope>
    <source>
        <strain evidence="10 11">SPR</strain>
    </source>
</reference>
<dbReference type="FunFam" id="3.40.50.2300:FF:000018">
    <property type="entry name" value="DNA-binding transcriptional regulator NtrC"/>
    <property type="match status" value="1"/>
</dbReference>
<evidence type="ECO:0000259" key="9">
    <source>
        <dbReference type="PROSITE" id="PS50110"/>
    </source>
</evidence>
<dbReference type="STRING" id="1429043.X474_12375"/>
<dbReference type="InParanoid" id="A0A0D2JVU9"/>
<feature type="domain" description="Sigma-54 factor interaction" evidence="8">
    <location>
        <begin position="145"/>
        <end position="374"/>
    </location>
</feature>
<evidence type="ECO:0000259" key="8">
    <source>
        <dbReference type="PROSITE" id="PS50045"/>
    </source>
</evidence>